<dbReference type="OrthoDB" id="4223701at2759"/>
<dbReference type="SUPFAM" id="SSF54427">
    <property type="entry name" value="NTF2-like"/>
    <property type="match status" value="1"/>
</dbReference>
<accession>A0A0F0I3S4</accession>
<organism evidence="2 3">
    <name type="scientific">Aspergillus parasiticus (strain ATCC 56775 / NRRL 5862 / SRRC 143 / SU-1)</name>
    <dbReference type="NCBI Taxonomy" id="1403190"/>
    <lineage>
        <taxon>Eukaryota</taxon>
        <taxon>Fungi</taxon>
        <taxon>Dikarya</taxon>
        <taxon>Ascomycota</taxon>
        <taxon>Pezizomycotina</taxon>
        <taxon>Eurotiomycetes</taxon>
        <taxon>Eurotiomycetidae</taxon>
        <taxon>Eurotiales</taxon>
        <taxon>Aspergillaceae</taxon>
        <taxon>Aspergillus</taxon>
        <taxon>Aspergillus subgen. Circumdati</taxon>
    </lineage>
</organism>
<name>A0A0F0I3S4_ASPPU</name>
<sequence length="134" mass="14779">MAASQNPILTRDQLAGLPQSFFNAVDGKDLDAVLSHFSQDATFTIETAHVTFTGPDEIRRSFADFINNTKHMLHDIKSIVVDEINGKVATQQRYTGELVDGTKNEMHTCDFFDVGPDGKFTRVVVFMAGASPLK</sequence>
<proteinExistence type="predicted"/>
<dbReference type="InterPro" id="IPR032710">
    <property type="entry name" value="NTF2-like_dom_sf"/>
</dbReference>
<gene>
    <name evidence="2" type="ORF">P875_00086711</name>
</gene>
<evidence type="ECO:0000259" key="1">
    <source>
        <dbReference type="Pfam" id="PF12680"/>
    </source>
</evidence>
<evidence type="ECO:0000313" key="2">
    <source>
        <dbReference type="EMBL" id="KJK61831.1"/>
    </source>
</evidence>
<comment type="caution">
    <text evidence="2">The sequence shown here is derived from an EMBL/GenBank/DDBJ whole genome shotgun (WGS) entry which is preliminary data.</text>
</comment>
<reference evidence="2 3" key="1">
    <citation type="submission" date="2015-02" db="EMBL/GenBank/DDBJ databases">
        <title>Draft genome sequence of Aspergillus parasiticus SU-1.</title>
        <authorList>
            <person name="Yu J."/>
            <person name="Fedorova N."/>
            <person name="Yin Y."/>
            <person name="Losada L."/>
            <person name="Zafar N."/>
            <person name="Taujale R."/>
            <person name="Ehrlich K.C."/>
            <person name="Bhatnagar D."/>
            <person name="Cleveland T.E."/>
            <person name="Bennett J.W."/>
            <person name="Nierman W.C."/>
        </authorList>
    </citation>
    <scope>NUCLEOTIDE SEQUENCE [LARGE SCALE GENOMIC DNA]</scope>
    <source>
        <strain evidence="3">ATCC 56775 / NRRL 5862 / SRRC 143 / SU-1</strain>
    </source>
</reference>
<dbReference type="Gene3D" id="3.10.450.50">
    <property type="match status" value="1"/>
</dbReference>
<feature type="domain" description="SnoaL-like" evidence="1">
    <location>
        <begin position="20"/>
        <end position="123"/>
    </location>
</feature>
<protein>
    <submittedName>
        <fullName evidence="2">SnoaL-like domain protein</fullName>
    </submittedName>
</protein>
<dbReference type="AlphaFoldDB" id="A0A0F0I3S4"/>
<evidence type="ECO:0000313" key="3">
    <source>
        <dbReference type="Proteomes" id="UP000033540"/>
    </source>
</evidence>
<dbReference type="InterPro" id="IPR037401">
    <property type="entry name" value="SnoaL-like"/>
</dbReference>
<dbReference type="Pfam" id="PF12680">
    <property type="entry name" value="SnoaL_2"/>
    <property type="match status" value="1"/>
</dbReference>
<dbReference type="EMBL" id="JZEE01000660">
    <property type="protein sequence ID" value="KJK61831.1"/>
    <property type="molecule type" value="Genomic_DNA"/>
</dbReference>
<dbReference type="Proteomes" id="UP000033540">
    <property type="component" value="Unassembled WGS sequence"/>
</dbReference>